<dbReference type="SUPFAM" id="SSF53639">
    <property type="entry name" value="AraD/HMP-PK domain-like"/>
    <property type="match status" value="1"/>
</dbReference>
<organism evidence="4 5">
    <name type="scientific">Brucella intermedia LMG 3301</name>
    <dbReference type="NCBI Taxonomy" id="641118"/>
    <lineage>
        <taxon>Bacteria</taxon>
        <taxon>Pseudomonadati</taxon>
        <taxon>Pseudomonadota</taxon>
        <taxon>Alphaproteobacteria</taxon>
        <taxon>Hyphomicrobiales</taxon>
        <taxon>Brucellaceae</taxon>
        <taxon>Brucella/Ochrobactrum group</taxon>
        <taxon>Brucella</taxon>
    </lineage>
</organism>
<dbReference type="Pfam" id="PF00596">
    <property type="entry name" value="Aldolase_II"/>
    <property type="match status" value="1"/>
</dbReference>
<dbReference type="Proteomes" id="UP000004386">
    <property type="component" value="Unassembled WGS sequence"/>
</dbReference>
<dbReference type="HOGENOM" id="CLU_024866_0_0_5"/>
<dbReference type="InterPro" id="IPR002347">
    <property type="entry name" value="SDR_fam"/>
</dbReference>
<dbReference type="Pfam" id="PF13561">
    <property type="entry name" value="adh_short_C2"/>
    <property type="match status" value="1"/>
</dbReference>
<dbReference type="NCBIfam" id="NF006195">
    <property type="entry name" value="PRK08324.2-3"/>
    <property type="match status" value="1"/>
</dbReference>
<comment type="similarity">
    <text evidence="1">Belongs to the short-chain dehydrogenases/reductases (SDR) family.</text>
</comment>
<gene>
    <name evidence="4" type="ORF">OINT_2001626</name>
</gene>
<comment type="caution">
    <text evidence="4">The sequence shown here is derived from an EMBL/GenBank/DDBJ whole genome shotgun (WGS) entry which is preliminary data.</text>
</comment>
<evidence type="ECO:0000259" key="3">
    <source>
        <dbReference type="SMART" id="SM01007"/>
    </source>
</evidence>
<dbReference type="NCBIfam" id="NF006192">
    <property type="entry name" value="PRK08324.1-6"/>
    <property type="match status" value="1"/>
</dbReference>
<dbReference type="PANTHER" id="PTHR43669:SF3">
    <property type="entry name" value="ALCOHOL DEHYDROGENASE, PUTATIVE (AFU_ORTHOLOGUE AFUA_3G03445)-RELATED"/>
    <property type="match status" value="1"/>
</dbReference>
<dbReference type="Gene3D" id="3.40.50.720">
    <property type="entry name" value="NAD(P)-binding Rossmann-like Domain"/>
    <property type="match status" value="1"/>
</dbReference>
<dbReference type="AlphaFoldDB" id="C4WQ54"/>
<dbReference type="InterPro" id="IPR020904">
    <property type="entry name" value="Sc_DH/Rdtase_CS"/>
</dbReference>
<proteinExistence type="inferred from homology"/>
<evidence type="ECO:0000256" key="1">
    <source>
        <dbReference type="ARBA" id="ARBA00006484"/>
    </source>
</evidence>
<dbReference type="EMBL" id="ACQA01000002">
    <property type="protein sequence ID" value="EEQ94397.1"/>
    <property type="molecule type" value="Genomic_DNA"/>
</dbReference>
<protein>
    <submittedName>
        <fullName evidence="4">Short chain dehydrogenase</fullName>
    </submittedName>
</protein>
<dbReference type="InterPro" id="IPR036409">
    <property type="entry name" value="Aldolase_II/adducin_N_sf"/>
</dbReference>
<accession>C4WQ54</accession>
<sequence>MVSIVYERKRNLHKSLLRRGKCEVFHDGAFVSALQCAGLQLRERRMKSNWSQADFDRIVGVYERAGVNRDVAIRTYTTRLLGSEPKLVLHGGGNTSVKTTLIDHDGSEVSVLCVKGSGWDMGRIEPAGLPALHLEPLKAMVNYETLSDDDMVMLQRRLLLDPAAPNPSVEAILHAILPFKHVDHTHANAIVALTNQPRGEEIIRELFPEMIIVPYVMPGFDLSKACLKAFSARPDAPGMILLKHGIFTWSEDPREAYENMIAAIDRAEKRIAEGRSRPFGTASAARSAKTLASAEEIAPLLRGAIALPGRGEGRPRRFILEHRSNDDILDFCGAPNIADLVRCGNATPEHVIHIKRYGVALPRPEADNFEAWTVGVKEAVAAYAADYTAYFERNNARVGGGKKMLDPMPRVFYVEGVGLFAAGNTQKSAGVCADVAEATIEVIRGAEGIDRFEALSEEDLFDIEYWSLEQAKLTKQTEKPLTRQVAVVTGGAGGLGLAIAEQLKNQGAELALIDIDGERVAAEAKRLGGFALACDLTDPVAADNALAQIAAKFGGVDILVSNAGAAFQGALTSVDDDLFKAAFDLNFWSHHYIARAAIKVMQKQGTGGAIVFNVSKQAVNPGPDFGPYGTSKAALMALMRQYSLEHAADGITVNAVNPDRIRTGLMTDEMVDERARARGVTPEVYMRGNLLKREVSGEDVAEAVLHLVQARASTGAVITVDGGNVAAMMR</sequence>
<dbReference type="FunFam" id="3.40.50.720:FF:000084">
    <property type="entry name" value="Short-chain dehydrogenase reductase"/>
    <property type="match status" value="1"/>
</dbReference>
<evidence type="ECO:0000256" key="2">
    <source>
        <dbReference type="ARBA" id="ARBA00023002"/>
    </source>
</evidence>
<dbReference type="PANTHER" id="PTHR43669">
    <property type="entry name" value="5-KETO-D-GLUCONATE 5-REDUCTASE"/>
    <property type="match status" value="1"/>
</dbReference>
<reference evidence="4 5" key="1">
    <citation type="submission" date="2009-05" db="EMBL/GenBank/DDBJ databases">
        <authorList>
            <person name="Setubal J.C."/>
            <person name="Boyle S."/>
            <person name="Crasta O.R."/>
            <person name="Gillespie J.J."/>
            <person name="Kenyon R.W."/>
            <person name="Lu J."/>
            <person name="Mane S."/>
            <person name="Nagrani S."/>
            <person name="Shallom J.M."/>
            <person name="Shallom S."/>
            <person name="Shukla M."/>
            <person name="Snyder E.E."/>
            <person name="Sobral B.W."/>
            <person name="Wattam A.R."/>
            <person name="Will R."/>
            <person name="Williams K."/>
            <person name="Yoo H."/>
            <person name="Munk C."/>
            <person name="Tapia R."/>
            <person name="Green L."/>
            <person name="Rogers Y."/>
            <person name="Detter J.C."/>
            <person name="Bruce D."/>
            <person name="Brettin T.S."/>
            <person name="Tsolis R."/>
        </authorList>
    </citation>
    <scope>NUCLEOTIDE SEQUENCE [LARGE SCALE GENOMIC DNA]</scope>
    <source>
        <strain evidence="4 5">LMG 3301</strain>
    </source>
</reference>
<dbReference type="SUPFAM" id="SSF51735">
    <property type="entry name" value="NAD(P)-binding Rossmann-fold domains"/>
    <property type="match status" value="1"/>
</dbReference>
<feature type="domain" description="Class II aldolase/adducin N-terminal" evidence="3">
    <location>
        <begin position="73"/>
        <end position="271"/>
    </location>
</feature>
<dbReference type="InterPro" id="IPR036291">
    <property type="entry name" value="NAD(P)-bd_dom_sf"/>
</dbReference>
<dbReference type="PROSITE" id="PS00061">
    <property type="entry name" value="ADH_SHORT"/>
    <property type="match status" value="1"/>
</dbReference>
<dbReference type="PRINTS" id="PR00081">
    <property type="entry name" value="GDHRDH"/>
</dbReference>
<name>C4WQ54_9HYPH</name>
<dbReference type="Gene3D" id="3.40.225.10">
    <property type="entry name" value="Class II aldolase/adducin N-terminal domain"/>
    <property type="match status" value="1"/>
</dbReference>
<evidence type="ECO:0000313" key="4">
    <source>
        <dbReference type="EMBL" id="EEQ94397.1"/>
    </source>
</evidence>
<keyword evidence="2" id="KW-0560">Oxidoreductase</keyword>
<dbReference type="SMART" id="SM01007">
    <property type="entry name" value="Aldolase_II"/>
    <property type="match status" value="1"/>
</dbReference>
<dbReference type="GO" id="GO:0016491">
    <property type="term" value="F:oxidoreductase activity"/>
    <property type="evidence" value="ECO:0007669"/>
    <property type="project" value="UniProtKB-KW"/>
</dbReference>
<dbReference type="InterPro" id="IPR001303">
    <property type="entry name" value="Aldolase_II/adducin_N"/>
</dbReference>
<evidence type="ECO:0000313" key="5">
    <source>
        <dbReference type="Proteomes" id="UP000004386"/>
    </source>
</evidence>